<keyword evidence="6" id="KW-1185">Reference proteome</keyword>
<name>A0A9Q0D205_9POAL</name>
<evidence type="ECO:0000256" key="1">
    <source>
        <dbReference type="ARBA" id="ARBA00009707"/>
    </source>
</evidence>
<dbReference type="AlphaFoldDB" id="A0A9Q0D205"/>
<dbReference type="GO" id="GO:0008289">
    <property type="term" value="F:lipid binding"/>
    <property type="evidence" value="ECO:0007669"/>
    <property type="project" value="UniProtKB-KW"/>
</dbReference>
<dbReference type="PANTHER" id="PTHR33214">
    <property type="entry name" value="BIFUNCTIONAL INHIBITOR/LIPID-TRANSFER PROTEIN/SEED STORAGE 2S ALBUMIN SUPERFAMILY PROTEIN"/>
    <property type="match status" value="1"/>
</dbReference>
<dbReference type="PANTHER" id="PTHR33214:SF69">
    <property type="entry name" value="BIFUNCTIONAL INHIBITOR_LIPID-TRANSFER PROTEIN_SEED STORAGE 2S ALBUMIN SUPERFAMILY PROTEIN"/>
    <property type="match status" value="1"/>
</dbReference>
<dbReference type="Proteomes" id="UP001151287">
    <property type="component" value="Unassembled WGS sequence"/>
</dbReference>
<dbReference type="SUPFAM" id="SSF47699">
    <property type="entry name" value="Bifunctional inhibitor/lipid-transfer protein/seed storage 2S albumin"/>
    <property type="match status" value="1"/>
</dbReference>
<evidence type="ECO:0000256" key="3">
    <source>
        <dbReference type="ARBA" id="ARBA00023121"/>
    </source>
</evidence>
<keyword evidence="2" id="KW-0813">Transport</keyword>
<dbReference type="Gene3D" id="1.10.110.10">
    <property type="entry name" value="Plant lipid-transfer and hydrophobic proteins"/>
    <property type="match status" value="1"/>
</dbReference>
<dbReference type="OrthoDB" id="665742at2759"/>
<dbReference type="CDD" id="cd01959">
    <property type="entry name" value="nsLTP2"/>
    <property type="match status" value="1"/>
</dbReference>
<evidence type="ECO:0000256" key="2">
    <source>
        <dbReference type="ARBA" id="ARBA00022448"/>
    </source>
</evidence>
<keyword evidence="3" id="KW-0446">Lipid-binding</keyword>
<protein>
    <recommendedName>
        <fullName evidence="4">Bifunctional inhibitor/plant lipid transfer protein/seed storage helical domain-containing protein</fullName>
    </recommendedName>
</protein>
<feature type="domain" description="Bifunctional inhibitor/plant lipid transfer protein/seed storage helical" evidence="4">
    <location>
        <begin position="67"/>
        <end position="132"/>
    </location>
</feature>
<dbReference type="EMBL" id="JAMQYH010000001">
    <property type="protein sequence ID" value="KAJ1704387.1"/>
    <property type="molecule type" value="Genomic_DNA"/>
</dbReference>
<dbReference type="GO" id="GO:0006869">
    <property type="term" value="P:lipid transport"/>
    <property type="evidence" value="ECO:0007669"/>
    <property type="project" value="InterPro"/>
</dbReference>
<dbReference type="InterPro" id="IPR033872">
    <property type="entry name" value="nsLTP2"/>
</dbReference>
<comment type="similarity">
    <text evidence="1">Belongs to the plant LTP family. B11E subfamily.</text>
</comment>
<accession>A0A9Q0D205</accession>
<dbReference type="InterPro" id="IPR036312">
    <property type="entry name" value="Bifun_inhib/LTP/seed_sf"/>
</dbReference>
<sequence length="132" mass="14638">MVHLQLYINTPHKYSHKSQPFLISLSLSNTQLPNYLTKMKLKAITLLCIYTLLCFTTQPPFAAAVTCDVTQLSPCMGPILYGSATPSACCSSLKMQQPCFCQYARNPTYSGYIYGSNGRRVASDCHVSLPRC</sequence>
<dbReference type="InterPro" id="IPR016140">
    <property type="entry name" value="Bifunc_inhib/LTP/seed_store"/>
</dbReference>
<comment type="caution">
    <text evidence="5">The sequence shown here is derived from an EMBL/GenBank/DDBJ whole genome shotgun (WGS) entry which is preliminary data.</text>
</comment>
<organism evidence="5 6">
    <name type="scientific">Rhynchospora breviuscula</name>
    <dbReference type="NCBI Taxonomy" id="2022672"/>
    <lineage>
        <taxon>Eukaryota</taxon>
        <taxon>Viridiplantae</taxon>
        <taxon>Streptophyta</taxon>
        <taxon>Embryophyta</taxon>
        <taxon>Tracheophyta</taxon>
        <taxon>Spermatophyta</taxon>
        <taxon>Magnoliopsida</taxon>
        <taxon>Liliopsida</taxon>
        <taxon>Poales</taxon>
        <taxon>Cyperaceae</taxon>
        <taxon>Cyperoideae</taxon>
        <taxon>Rhynchosporeae</taxon>
        <taxon>Rhynchospora</taxon>
    </lineage>
</organism>
<evidence type="ECO:0000313" key="5">
    <source>
        <dbReference type="EMBL" id="KAJ1704387.1"/>
    </source>
</evidence>
<gene>
    <name evidence="5" type="ORF">LUZ63_004166</name>
</gene>
<evidence type="ECO:0000259" key="4">
    <source>
        <dbReference type="SMART" id="SM00499"/>
    </source>
</evidence>
<dbReference type="SMART" id="SM00499">
    <property type="entry name" value="AAI"/>
    <property type="match status" value="1"/>
</dbReference>
<evidence type="ECO:0000313" key="6">
    <source>
        <dbReference type="Proteomes" id="UP001151287"/>
    </source>
</evidence>
<proteinExistence type="inferred from homology"/>
<reference evidence="5" key="1">
    <citation type="journal article" date="2022" name="Cell">
        <title>Repeat-based holocentromeres influence genome architecture and karyotype evolution.</title>
        <authorList>
            <person name="Hofstatter P.G."/>
            <person name="Thangavel G."/>
            <person name="Lux T."/>
            <person name="Neumann P."/>
            <person name="Vondrak T."/>
            <person name="Novak P."/>
            <person name="Zhang M."/>
            <person name="Costa L."/>
            <person name="Castellani M."/>
            <person name="Scott A."/>
            <person name="Toegelov H."/>
            <person name="Fuchs J."/>
            <person name="Mata-Sucre Y."/>
            <person name="Dias Y."/>
            <person name="Vanzela A.L.L."/>
            <person name="Huettel B."/>
            <person name="Almeida C.C.S."/>
            <person name="Simkova H."/>
            <person name="Souza G."/>
            <person name="Pedrosa-Harand A."/>
            <person name="Macas J."/>
            <person name="Mayer K.F.X."/>
            <person name="Houben A."/>
            <person name="Marques A."/>
        </authorList>
    </citation>
    <scope>NUCLEOTIDE SEQUENCE</scope>
    <source>
        <strain evidence="5">RhyBre1mFocal</strain>
    </source>
</reference>